<keyword evidence="1" id="KW-1133">Transmembrane helix</keyword>
<feature type="transmembrane region" description="Helical" evidence="1">
    <location>
        <begin position="49"/>
        <end position="67"/>
    </location>
</feature>
<sequence>MCAMVSSWVLAVIHLLGVGLAFAAIYSRARFLGKPVKQLDLPEAFLADSLWGISALVLVLTGLTRAFGGFEKGTLYYGHQPFFHIKMACLVLIFLLEIFPMITLLRWRIGRAKGDVTLNLAVAAKLSQISYVQLFLLVPMVLCAAAMARGIMI</sequence>
<gene>
    <name evidence="2" type="ORF">GCM10010970_04640</name>
</gene>
<reference evidence="3" key="1">
    <citation type="journal article" date="2019" name="Int. J. Syst. Evol. Microbiol.">
        <title>The Global Catalogue of Microorganisms (GCM) 10K type strain sequencing project: providing services to taxonomists for standard genome sequencing and annotation.</title>
        <authorList>
            <consortium name="The Broad Institute Genomics Platform"/>
            <consortium name="The Broad Institute Genome Sequencing Center for Infectious Disease"/>
            <person name="Wu L."/>
            <person name="Ma J."/>
        </authorList>
    </citation>
    <scope>NUCLEOTIDE SEQUENCE [LARGE SCALE GENOMIC DNA]</scope>
    <source>
        <strain evidence="3">CGMCC 1.8859</strain>
    </source>
</reference>
<evidence type="ECO:0008006" key="4">
    <source>
        <dbReference type="Google" id="ProtNLM"/>
    </source>
</evidence>
<name>A0ABQ2P4U9_9NEIS</name>
<proteinExistence type="predicted"/>
<accession>A0ABQ2P4U9</accession>
<dbReference type="EMBL" id="BMLX01000001">
    <property type="protein sequence ID" value="GGP18381.1"/>
    <property type="molecule type" value="Genomic_DNA"/>
</dbReference>
<organism evidence="2 3">
    <name type="scientific">Silvimonas iriomotensis</name>
    <dbReference type="NCBI Taxonomy" id="449662"/>
    <lineage>
        <taxon>Bacteria</taxon>
        <taxon>Pseudomonadati</taxon>
        <taxon>Pseudomonadota</taxon>
        <taxon>Betaproteobacteria</taxon>
        <taxon>Neisseriales</taxon>
        <taxon>Chitinibacteraceae</taxon>
        <taxon>Silvimonas</taxon>
    </lineage>
</organism>
<evidence type="ECO:0000256" key="1">
    <source>
        <dbReference type="SAM" id="Phobius"/>
    </source>
</evidence>
<evidence type="ECO:0000313" key="2">
    <source>
        <dbReference type="EMBL" id="GGP18381.1"/>
    </source>
</evidence>
<protein>
    <recommendedName>
        <fullName evidence="4">DUF2214 family protein</fullName>
    </recommendedName>
</protein>
<dbReference type="Proteomes" id="UP000637267">
    <property type="component" value="Unassembled WGS sequence"/>
</dbReference>
<feature type="transmembrane region" description="Helical" evidence="1">
    <location>
        <begin position="129"/>
        <end position="148"/>
    </location>
</feature>
<comment type="caution">
    <text evidence="2">The sequence shown here is derived from an EMBL/GenBank/DDBJ whole genome shotgun (WGS) entry which is preliminary data.</text>
</comment>
<keyword evidence="3" id="KW-1185">Reference proteome</keyword>
<dbReference type="InterPro" id="IPR018706">
    <property type="entry name" value="DUF2214_membrane"/>
</dbReference>
<keyword evidence="1" id="KW-0812">Transmembrane</keyword>
<feature type="transmembrane region" description="Helical" evidence="1">
    <location>
        <begin position="88"/>
        <end position="109"/>
    </location>
</feature>
<dbReference type="Pfam" id="PF09980">
    <property type="entry name" value="DUF2214"/>
    <property type="match status" value="1"/>
</dbReference>
<keyword evidence="1" id="KW-0472">Membrane</keyword>
<evidence type="ECO:0000313" key="3">
    <source>
        <dbReference type="Proteomes" id="UP000637267"/>
    </source>
</evidence>